<dbReference type="RefSeq" id="XP_008483309.2">
    <property type="nucleotide sequence ID" value="XM_008485087.3"/>
</dbReference>
<dbReference type="InterPro" id="IPR027417">
    <property type="entry name" value="P-loop_NTPase"/>
</dbReference>
<name>A0A1S3DLA5_DIACI</name>
<dbReference type="AlphaFoldDB" id="A0A1S3DLA5"/>
<comment type="subcellular location">
    <subcellularLocation>
        <location evidence="1">Cytoplasm</location>
    </subcellularLocation>
</comment>
<keyword evidence="5" id="KW-0378">Hydrolase</keyword>
<dbReference type="InterPro" id="IPR041677">
    <property type="entry name" value="DNA2/NAM7_AAA_11"/>
</dbReference>
<gene>
    <name evidence="5" type="primary">LOC103519994</name>
</gene>
<dbReference type="GO" id="GO:0005737">
    <property type="term" value="C:cytoplasm"/>
    <property type="evidence" value="ECO:0007669"/>
    <property type="project" value="UniProtKB-SubCell"/>
</dbReference>
<dbReference type="GO" id="GO:0004386">
    <property type="term" value="F:helicase activity"/>
    <property type="evidence" value="ECO:0007669"/>
    <property type="project" value="UniProtKB-KW"/>
</dbReference>
<dbReference type="STRING" id="121845.A0A1S3DLA5"/>
<accession>A0A1S3DLA5</accession>
<keyword evidence="2" id="KW-0963">Cytoplasm</keyword>
<proteinExistence type="predicted"/>
<dbReference type="SUPFAM" id="SSF52540">
    <property type="entry name" value="P-loop containing nucleoside triphosphate hydrolases"/>
    <property type="match status" value="1"/>
</dbReference>
<dbReference type="Proteomes" id="UP000079169">
    <property type="component" value="Unplaced"/>
</dbReference>
<reference evidence="5" key="1">
    <citation type="submission" date="2025-08" db="UniProtKB">
        <authorList>
            <consortium name="RefSeq"/>
        </authorList>
    </citation>
    <scope>IDENTIFICATION</scope>
</reference>
<feature type="domain" description="DNA2/NAM7 helicase helicase" evidence="3">
    <location>
        <begin position="15"/>
        <end position="90"/>
    </location>
</feature>
<organism evidence="4 5">
    <name type="scientific">Diaphorina citri</name>
    <name type="common">Asian citrus psyllid</name>
    <dbReference type="NCBI Taxonomy" id="121845"/>
    <lineage>
        <taxon>Eukaryota</taxon>
        <taxon>Metazoa</taxon>
        <taxon>Ecdysozoa</taxon>
        <taxon>Arthropoda</taxon>
        <taxon>Hexapoda</taxon>
        <taxon>Insecta</taxon>
        <taxon>Pterygota</taxon>
        <taxon>Neoptera</taxon>
        <taxon>Paraneoptera</taxon>
        <taxon>Hemiptera</taxon>
        <taxon>Sternorrhyncha</taxon>
        <taxon>Psylloidea</taxon>
        <taxon>Psyllidae</taxon>
        <taxon>Diaphorininae</taxon>
        <taxon>Diaphorina</taxon>
    </lineage>
</organism>
<dbReference type="PANTHER" id="PTHR45418:SF1">
    <property type="entry name" value="CANCER_TESTIS ANTIGEN 55"/>
    <property type="match status" value="1"/>
</dbReference>
<dbReference type="PaxDb" id="121845-A0A1S3DLA5"/>
<protein>
    <submittedName>
        <fullName evidence="5">Probable RNA helicase armi</fullName>
    </submittedName>
</protein>
<evidence type="ECO:0000256" key="1">
    <source>
        <dbReference type="ARBA" id="ARBA00004496"/>
    </source>
</evidence>
<dbReference type="Gene3D" id="3.40.50.300">
    <property type="entry name" value="P-loop containing nucleotide triphosphate hydrolases"/>
    <property type="match status" value="1"/>
</dbReference>
<evidence type="ECO:0000256" key="2">
    <source>
        <dbReference type="ARBA" id="ARBA00022490"/>
    </source>
</evidence>
<evidence type="ECO:0000259" key="3">
    <source>
        <dbReference type="Pfam" id="PF13086"/>
    </source>
</evidence>
<keyword evidence="5" id="KW-0547">Nucleotide-binding</keyword>
<evidence type="ECO:0000313" key="5">
    <source>
        <dbReference type="RefSeq" id="XP_008483309.2"/>
    </source>
</evidence>
<keyword evidence="5" id="KW-0067">ATP-binding</keyword>
<keyword evidence="5" id="KW-0347">Helicase</keyword>
<dbReference type="PANTHER" id="PTHR45418">
    <property type="entry name" value="CANCER/TESTIS ANTIGEN 55"/>
    <property type="match status" value="1"/>
</dbReference>
<dbReference type="Pfam" id="PF13086">
    <property type="entry name" value="AAA_11"/>
    <property type="match status" value="1"/>
</dbReference>
<sequence>METMENTGGVTLQSRESLLQSRLLISTCSSFGQLISLGTPSGYFTHCVIDEAGQATEPEVLVPISLLHRDNGHVVLAGDPLQLGPTVFSKLGQQLELRISLLERLTGRFLYSRDMSRFYATGGYDPRLVTRLVNNYRTMPEILKISSDLFYDASLVPHVSRKRCVLPSKSWMNAKNIIASRED</sequence>
<dbReference type="GeneID" id="103519994"/>
<dbReference type="KEGG" id="dci:103519994"/>
<keyword evidence="4" id="KW-1185">Reference proteome</keyword>
<evidence type="ECO:0000313" key="4">
    <source>
        <dbReference type="Proteomes" id="UP000079169"/>
    </source>
</evidence>